<dbReference type="InterPro" id="IPR009057">
    <property type="entry name" value="Homeodomain-like_sf"/>
</dbReference>
<keyword evidence="3" id="KW-1185">Reference proteome</keyword>
<dbReference type="InterPro" id="IPR035472">
    <property type="entry name" value="RpiR-like_SIS"/>
</dbReference>
<dbReference type="CDD" id="cd05013">
    <property type="entry name" value="SIS_RpiR"/>
    <property type="match status" value="1"/>
</dbReference>
<reference evidence="2 3" key="2">
    <citation type="submission" date="2023-06" db="EMBL/GenBank/DDBJ databases">
        <authorList>
            <person name="Zeman M."/>
            <person name="Kubasova T."/>
            <person name="Jahodarova E."/>
            <person name="Nykrynova M."/>
            <person name="Rychlik I."/>
        </authorList>
    </citation>
    <scope>NUCLEOTIDE SEQUENCE [LARGE SCALE GENOMIC DNA]</scope>
    <source>
        <strain evidence="2 3">154_Feed</strain>
    </source>
</reference>
<dbReference type="RefSeq" id="WP_289545002.1">
    <property type="nucleotide sequence ID" value="NZ_JAUDDZ010000005.1"/>
</dbReference>
<evidence type="ECO:0000259" key="1">
    <source>
        <dbReference type="PROSITE" id="PS51071"/>
    </source>
</evidence>
<dbReference type="PANTHER" id="PTHR30514">
    <property type="entry name" value="GLUCOKINASE"/>
    <property type="match status" value="1"/>
</dbReference>
<protein>
    <submittedName>
        <fullName evidence="2">MurR/RpiR family transcriptional regulator</fullName>
    </submittedName>
</protein>
<gene>
    <name evidence="2" type="ORF">QUW28_05220</name>
</gene>
<name>A0ABT7V8T1_9ACTN</name>
<dbReference type="InterPro" id="IPR047640">
    <property type="entry name" value="RpiR-like"/>
</dbReference>
<dbReference type="InterPro" id="IPR000281">
    <property type="entry name" value="HTH_RpiR"/>
</dbReference>
<sequence>MDIKRGICETAGFTPAEQQLGSVVLALGDRVQECSIKELSRMASVSIATVHRFCKKLGLDGFKQLKVELARASADAGRNASVDINFPFMAEERASTILPHMRALYEETLADTLEMLDPRALDRAAELLDRARSIDVYTQSHNLFPAEMFFERLISAGIEASCHERDERQLRRALASDERDVAVVISYSGLNPHLKRLIPLLVHQRVPVVFIGTPAAAKRNPGLTVYLPVSDREDLQERITQFASHIAVQFVLDALYSCLFARRYDACEQFLERTLPYSSLPGVERA</sequence>
<evidence type="ECO:0000313" key="3">
    <source>
        <dbReference type="Proteomes" id="UP001529421"/>
    </source>
</evidence>
<dbReference type="Gene3D" id="3.40.50.10490">
    <property type="entry name" value="Glucose-6-phosphate isomerase like protein, domain 1"/>
    <property type="match status" value="1"/>
</dbReference>
<dbReference type="Proteomes" id="UP001529421">
    <property type="component" value="Unassembled WGS sequence"/>
</dbReference>
<dbReference type="InterPro" id="IPR036388">
    <property type="entry name" value="WH-like_DNA-bd_sf"/>
</dbReference>
<dbReference type="SUPFAM" id="SSF46689">
    <property type="entry name" value="Homeodomain-like"/>
    <property type="match status" value="1"/>
</dbReference>
<comment type="caution">
    <text evidence="2">The sequence shown here is derived from an EMBL/GenBank/DDBJ whole genome shotgun (WGS) entry which is preliminary data.</text>
</comment>
<feature type="domain" description="HTH rpiR-type" evidence="1">
    <location>
        <begin position="1"/>
        <end position="76"/>
    </location>
</feature>
<evidence type="ECO:0000313" key="2">
    <source>
        <dbReference type="EMBL" id="MDM8274900.1"/>
    </source>
</evidence>
<accession>A0ABT7V8T1</accession>
<reference evidence="3" key="1">
    <citation type="submission" date="2023-06" db="EMBL/GenBank/DDBJ databases">
        <title>Identification and characterization of horizontal gene transfer across gut microbiota members of farm animals based on homology search.</title>
        <authorList>
            <person name="Zeman M."/>
            <person name="Kubasova T."/>
            <person name="Jahodarova E."/>
            <person name="Nykrynova M."/>
            <person name="Rychlik I."/>
        </authorList>
    </citation>
    <scope>NUCLEOTIDE SEQUENCE [LARGE SCALE GENOMIC DNA]</scope>
    <source>
        <strain evidence="3">154_Feed</strain>
    </source>
</reference>
<dbReference type="EMBL" id="JAUDDZ010000005">
    <property type="protein sequence ID" value="MDM8274900.1"/>
    <property type="molecule type" value="Genomic_DNA"/>
</dbReference>
<dbReference type="PANTHER" id="PTHR30514:SF10">
    <property type="entry name" value="MURR_RPIR FAMILY TRANSCRIPTIONAL REGULATOR"/>
    <property type="match status" value="1"/>
</dbReference>
<organism evidence="2 3">
    <name type="scientific">Enorma phocaeensis</name>
    <dbReference type="NCBI Taxonomy" id="1871019"/>
    <lineage>
        <taxon>Bacteria</taxon>
        <taxon>Bacillati</taxon>
        <taxon>Actinomycetota</taxon>
        <taxon>Coriobacteriia</taxon>
        <taxon>Coriobacteriales</taxon>
        <taxon>Coriobacteriaceae</taxon>
        <taxon>Enorma</taxon>
    </lineage>
</organism>
<dbReference type="SUPFAM" id="SSF53697">
    <property type="entry name" value="SIS domain"/>
    <property type="match status" value="1"/>
</dbReference>
<dbReference type="Gene3D" id="1.10.10.10">
    <property type="entry name" value="Winged helix-like DNA-binding domain superfamily/Winged helix DNA-binding domain"/>
    <property type="match status" value="1"/>
</dbReference>
<dbReference type="Pfam" id="PF01418">
    <property type="entry name" value="HTH_6"/>
    <property type="match status" value="1"/>
</dbReference>
<dbReference type="PROSITE" id="PS51071">
    <property type="entry name" value="HTH_RPIR"/>
    <property type="match status" value="1"/>
</dbReference>
<dbReference type="InterPro" id="IPR046348">
    <property type="entry name" value="SIS_dom_sf"/>
</dbReference>
<proteinExistence type="predicted"/>